<keyword evidence="2" id="KW-0963">Cytoplasm</keyword>
<dbReference type="GO" id="GO:0035371">
    <property type="term" value="C:microtubule plus-end"/>
    <property type="evidence" value="ECO:0007669"/>
    <property type="project" value="TreeGrafter"/>
</dbReference>
<sequence>MPVSLTASLLLQCKLELVVGSPASCMDLELYTADDKFVMKLDSDEALLGSYPIDDGCRIHVIDKSGARIGEYEDVSQVEKYEIPDSEYNKRADSVRSFMKRSKVGKYNEEEMTKKGEEQEQKLTEEKALAEAISTGARCEVRMLGQPTKRGTVMYVGLAEFKPGYWVGVKYDEPLGKNDGSVNGKRYFECKPKYGVFVKPHFVIVGDFPEEDYGLDDEM</sequence>
<evidence type="ECO:0000256" key="2">
    <source>
        <dbReference type="ARBA" id="ARBA00022490"/>
    </source>
</evidence>
<dbReference type="InterPro" id="IPR029071">
    <property type="entry name" value="Ubiquitin-like_domsf"/>
</dbReference>
<dbReference type="GO" id="GO:0005938">
    <property type="term" value="C:cell cortex"/>
    <property type="evidence" value="ECO:0007669"/>
    <property type="project" value="TreeGrafter"/>
</dbReference>
<dbReference type="PROSITE" id="PS50245">
    <property type="entry name" value="CAP_GLY_2"/>
    <property type="match status" value="1"/>
</dbReference>
<comment type="subcellular location">
    <subcellularLocation>
        <location evidence="1">Cytoplasm</location>
    </subcellularLocation>
</comment>
<dbReference type="GO" id="GO:0007021">
    <property type="term" value="P:tubulin complex assembly"/>
    <property type="evidence" value="ECO:0007669"/>
    <property type="project" value="InterPro"/>
</dbReference>
<dbReference type="InterPro" id="IPR036859">
    <property type="entry name" value="CAP-Gly_dom_sf"/>
</dbReference>
<dbReference type="PANTHER" id="PTHR18916">
    <property type="entry name" value="DYNACTIN 1-RELATED MICROTUBULE-BINDING"/>
    <property type="match status" value="1"/>
</dbReference>
<keyword evidence="8" id="KW-1185">Reference proteome</keyword>
<reference evidence="7" key="2">
    <citation type="submission" date="2025-09" db="UniProtKB">
        <authorList>
            <consortium name="Ensembl"/>
        </authorList>
    </citation>
    <scope>IDENTIFICATION</scope>
</reference>
<dbReference type="InterPro" id="IPR000938">
    <property type="entry name" value="CAP-Gly_domain"/>
</dbReference>
<dbReference type="SUPFAM" id="SSF74924">
    <property type="entry name" value="Cap-Gly domain"/>
    <property type="match status" value="1"/>
</dbReference>
<dbReference type="FunFam" id="2.30.30.190:FF:000013">
    <property type="entry name" value="Tubulin-folding cofactor B"/>
    <property type="match status" value="1"/>
</dbReference>
<dbReference type="CDD" id="cd01789">
    <property type="entry name" value="Ubl_TBCB"/>
    <property type="match status" value="1"/>
</dbReference>
<dbReference type="GO" id="GO:0051010">
    <property type="term" value="F:microtubule plus-end binding"/>
    <property type="evidence" value="ECO:0007669"/>
    <property type="project" value="TreeGrafter"/>
</dbReference>
<dbReference type="Gene3D" id="2.30.30.190">
    <property type="entry name" value="CAP Gly-rich-like domain"/>
    <property type="match status" value="1"/>
</dbReference>
<dbReference type="InterPro" id="IPR000626">
    <property type="entry name" value="Ubiquitin-like_dom"/>
</dbReference>
<proteinExistence type="inferred from homology"/>
<evidence type="ECO:0000313" key="7">
    <source>
        <dbReference type="Ensembl" id="ENSSPUP00000016383.1"/>
    </source>
</evidence>
<dbReference type="Pfam" id="PF01302">
    <property type="entry name" value="CAP_GLY"/>
    <property type="match status" value="1"/>
</dbReference>
<dbReference type="SMART" id="SM01052">
    <property type="entry name" value="CAP_GLY"/>
    <property type="match status" value="1"/>
</dbReference>
<dbReference type="Proteomes" id="UP000694392">
    <property type="component" value="Unplaced"/>
</dbReference>
<keyword evidence="5" id="KW-0732">Signal</keyword>
<dbReference type="PROSITE" id="PS00845">
    <property type="entry name" value="CAP_GLY_1"/>
    <property type="match status" value="1"/>
</dbReference>
<dbReference type="GO" id="GO:0005634">
    <property type="term" value="C:nucleus"/>
    <property type="evidence" value="ECO:0007669"/>
    <property type="project" value="TreeGrafter"/>
</dbReference>
<dbReference type="GO" id="GO:0005829">
    <property type="term" value="C:cytosol"/>
    <property type="evidence" value="ECO:0007669"/>
    <property type="project" value="Ensembl"/>
</dbReference>
<dbReference type="InterPro" id="IPR045172">
    <property type="entry name" value="TBCB_Ubl"/>
</dbReference>
<keyword evidence="3" id="KW-0143">Chaperone</keyword>
<dbReference type="GO" id="GO:0007023">
    <property type="term" value="P:post-chaperonin tubulin folding pathway"/>
    <property type="evidence" value="ECO:0007669"/>
    <property type="project" value="InterPro"/>
</dbReference>
<evidence type="ECO:0000259" key="6">
    <source>
        <dbReference type="PROSITE" id="PS50245"/>
    </source>
</evidence>
<evidence type="ECO:0000256" key="3">
    <source>
        <dbReference type="ARBA" id="ARBA00023186"/>
    </source>
</evidence>
<evidence type="ECO:0000256" key="4">
    <source>
        <dbReference type="ARBA" id="ARBA00025779"/>
    </source>
</evidence>
<evidence type="ECO:0000256" key="5">
    <source>
        <dbReference type="SAM" id="SignalP"/>
    </source>
</evidence>
<dbReference type="GeneTree" id="ENSGT00940000156119"/>
<accession>A0A8D0L8Z9</accession>
<gene>
    <name evidence="7" type="primary">TBCB</name>
</gene>
<feature type="signal peptide" evidence="5">
    <location>
        <begin position="1"/>
        <end position="20"/>
    </location>
</feature>
<dbReference type="SUPFAM" id="SSF54236">
    <property type="entry name" value="Ubiquitin-like"/>
    <property type="match status" value="1"/>
</dbReference>
<dbReference type="GO" id="GO:0043014">
    <property type="term" value="F:alpha-tubulin binding"/>
    <property type="evidence" value="ECO:0007669"/>
    <property type="project" value="InterPro"/>
</dbReference>
<comment type="similarity">
    <text evidence="4">Belongs to the TBCB family.</text>
</comment>
<feature type="chain" id="PRO_5034660331" evidence="5">
    <location>
        <begin position="21"/>
        <end position="219"/>
    </location>
</feature>
<reference evidence="7" key="1">
    <citation type="submission" date="2025-08" db="UniProtKB">
        <authorList>
            <consortium name="Ensembl"/>
        </authorList>
    </citation>
    <scope>IDENTIFICATION</scope>
</reference>
<dbReference type="Ensembl" id="ENSSPUT00000017456.1">
    <property type="protein sequence ID" value="ENSSPUP00000016383.1"/>
    <property type="gene ID" value="ENSSPUG00000012681.1"/>
</dbReference>
<name>A0A8D0L8Z9_SPHPU</name>
<feature type="domain" description="CAP-Gly" evidence="6">
    <location>
        <begin position="157"/>
        <end position="199"/>
    </location>
</feature>
<protein>
    <submittedName>
        <fullName evidence="7">Tubulin folding cofactor B</fullName>
    </submittedName>
</protein>
<organism evidence="7 8">
    <name type="scientific">Sphenodon punctatus</name>
    <name type="common">Tuatara</name>
    <name type="synonym">Hatteria punctata</name>
    <dbReference type="NCBI Taxonomy" id="8508"/>
    <lineage>
        <taxon>Eukaryota</taxon>
        <taxon>Metazoa</taxon>
        <taxon>Chordata</taxon>
        <taxon>Craniata</taxon>
        <taxon>Vertebrata</taxon>
        <taxon>Euteleostomi</taxon>
        <taxon>Lepidosauria</taxon>
        <taxon>Sphenodontia</taxon>
        <taxon>Sphenodontidae</taxon>
        <taxon>Sphenodon</taxon>
    </lineage>
</organism>
<dbReference type="OMA" id="DQYEQRT"/>
<dbReference type="GO" id="GO:0031122">
    <property type="term" value="P:cytoplasmic microtubule organization"/>
    <property type="evidence" value="ECO:0007669"/>
    <property type="project" value="TreeGrafter"/>
</dbReference>
<dbReference type="Gene3D" id="3.10.20.90">
    <property type="entry name" value="Phosphatidylinositol 3-kinase Catalytic Subunit, Chain A, domain 1"/>
    <property type="match status" value="1"/>
</dbReference>
<evidence type="ECO:0000313" key="8">
    <source>
        <dbReference type="Proteomes" id="UP000694392"/>
    </source>
</evidence>
<dbReference type="AlphaFoldDB" id="A0A8D0L8Z9"/>
<dbReference type="Pfam" id="PF14560">
    <property type="entry name" value="Ubiquitin_2"/>
    <property type="match status" value="1"/>
</dbReference>
<dbReference type="PANTHER" id="PTHR18916:SF85">
    <property type="entry name" value="TUBULIN-FOLDING COFACTOR B"/>
    <property type="match status" value="1"/>
</dbReference>
<evidence type="ECO:0000256" key="1">
    <source>
        <dbReference type="ARBA" id="ARBA00004496"/>
    </source>
</evidence>